<reference evidence="12 13" key="1">
    <citation type="journal article" date="2016" name="Nat. Commun.">
        <title>Ectomycorrhizal ecology is imprinted in the genome of the dominant symbiotic fungus Cenococcum geophilum.</title>
        <authorList>
            <consortium name="DOE Joint Genome Institute"/>
            <person name="Peter M."/>
            <person name="Kohler A."/>
            <person name="Ohm R.A."/>
            <person name="Kuo A."/>
            <person name="Krutzmann J."/>
            <person name="Morin E."/>
            <person name="Arend M."/>
            <person name="Barry K.W."/>
            <person name="Binder M."/>
            <person name="Choi C."/>
            <person name="Clum A."/>
            <person name="Copeland A."/>
            <person name="Grisel N."/>
            <person name="Haridas S."/>
            <person name="Kipfer T."/>
            <person name="LaButti K."/>
            <person name="Lindquist E."/>
            <person name="Lipzen A."/>
            <person name="Maire R."/>
            <person name="Meier B."/>
            <person name="Mihaltcheva S."/>
            <person name="Molinier V."/>
            <person name="Murat C."/>
            <person name="Poggeler S."/>
            <person name="Quandt C.A."/>
            <person name="Sperisen C."/>
            <person name="Tritt A."/>
            <person name="Tisserant E."/>
            <person name="Crous P.W."/>
            <person name="Henrissat B."/>
            <person name="Nehls U."/>
            <person name="Egli S."/>
            <person name="Spatafora J.W."/>
            <person name="Grigoriev I.V."/>
            <person name="Martin F.M."/>
        </authorList>
    </citation>
    <scope>NUCLEOTIDE SEQUENCE [LARGE SCALE GENOMIC DNA]</scope>
    <source>
        <strain evidence="12 13">CBS 459.81</strain>
    </source>
</reference>
<dbReference type="GO" id="GO:0000026">
    <property type="term" value="F:alpha-1,2-mannosyltransferase activity"/>
    <property type="evidence" value="ECO:0007669"/>
    <property type="project" value="TreeGrafter"/>
</dbReference>
<dbReference type="OrthoDB" id="430354at2759"/>
<evidence type="ECO:0000256" key="4">
    <source>
        <dbReference type="ARBA" id="ARBA00022679"/>
    </source>
</evidence>
<organism evidence="12 13">
    <name type="scientific">Lepidopterella palustris CBS 459.81</name>
    <dbReference type="NCBI Taxonomy" id="1314670"/>
    <lineage>
        <taxon>Eukaryota</taxon>
        <taxon>Fungi</taxon>
        <taxon>Dikarya</taxon>
        <taxon>Ascomycota</taxon>
        <taxon>Pezizomycotina</taxon>
        <taxon>Dothideomycetes</taxon>
        <taxon>Pleosporomycetidae</taxon>
        <taxon>Mytilinidiales</taxon>
        <taxon>Argynnaceae</taxon>
        <taxon>Lepidopterella</taxon>
    </lineage>
</organism>
<evidence type="ECO:0000256" key="9">
    <source>
        <dbReference type="ARBA" id="ARBA00023136"/>
    </source>
</evidence>
<dbReference type="GO" id="GO:0000139">
    <property type="term" value="C:Golgi membrane"/>
    <property type="evidence" value="ECO:0007669"/>
    <property type="project" value="UniProtKB-SubCell"/>
</dbReference>
<evidence type="ECO:0000256" key="1">
    <source>
        <dbReference type="ARBA" id="ARBA00004323"/>
    </source>
</evidence>
<keyword evidence="8" id="KW-0333">Golgi apparatus</keyword>
<dbReference type="PANTHER" id="PTHR31646:SF1">
    <property type="entry name" value="ALPHA-1,2-MANNOSYLTRANSFERASE MNN2"/>
    <property type="match status" value="1"/>
</dbReference>
<comment type="similarity">
    <text evidence="3">Belongs to the MNN1/MNT family.</text>
</comment>
<keyword evidence="6" id="KW-0735">Signal-anchor</keyword>
<keyword evidence="5 11" id="KW-0812">Transmembrane</keyword>
<accession>A0A8E2E4A8</accession>
<sequence length="490" mass="55295">MFTRHAHSGAAAIKVVVASFLLIFGLFFFWRSLFPQSNTISLHPQSWSLSRNRNLTAIAYPPELIKFWQELAATLEQAQPQCPPISVPPGPPPDNMTHFDPDDPFKQRPERLSLTPSDTQALSAAHRFMKTRSRQLAPSLYFTPKTKGIVTTAAPRHIPILLVSLRMLRRSGSNLPVEVFLGSWDEYNATICENLLPALNARCRVLSDIYDRAPQATPLVNFQFKIFAILFSSFSSVLFLDADAFPANNPDSIFTHEPYLTHGLVTWPDIFANTASAHYFHIAAIPEVPIHTRLSTESGQLLLNKSLQASTLLLIAYYNYYGPTHYYPLLCQNSHGAGDKETFIHAALALDMPFYQLKTAPWALGHWKNDSFHLIAMGQHDSYDDWSLPAYPIPDKDASLRQTPRPLFIHHHFQKLDPSHLMHPDGPTRDVEGKFQRMWGPRSTIVEAFGRDVEKEVWEEVMGVGCMLGGAQTCEEIKEYYGTVFNDSST</sequence>
<gene>
    <name evidence="12" type="ORF">K432DRAFT_385016</name>
</gene>
<evidence type="ECO:0000256" key="6">
    <source>
        <dbReference type="ARBA" id="ARBA00022968"/>
    </source>
</evidence>
<dbReference type="PANTHER" id="PTHR31646">
    <property type="entry name" value="ALPHA-1,2-MANNOSYLTRANSFERASE MNN2"/>
    <property type="match status" value="1"/>
</dbReference>
<dbReference type="SUPFAM" id="SSF53448">
    <property type="entry name" value="Nucleotide-diphospho-sugar transferases"/>
    <property type="match status" value="1"/>
</dbReference>
<dbReference type="AlphaFoldDB" id="A0A8E2E4A8"/>
<evidence type="ECO:0000313" key="13">
    <source>
        <dbReference type="Proteomes" id="UP000250266"/>
    </source>
</evidence>
<feature type="compositionally biased region" description="Pro residues" evidence="10">
    <location>
        <begin position="81"/>
        <end position="94"/>
    </location>
</feature>
<feature type="region of interest" description="Disordered" evidence="10">
    <location>
        <begin position="80"/>
        <end position="102"/>
    </location>
</feature>
<dbReference type="Proteomes" id="UP000250266">
    <property type="component" value="Unassembled WGS sequence"/>
</dbReference>
<dbReference type="InterPro" id="IPR022751">
    <property type="entry name" value="Alpha_mannosyltransferase"/>
</dbReference>
<evidence type="ECO:0000313" key="12">
    <source>
        <dbReference type="EMBL" id="OCK77018.1"/>
    </source>
</evidence>
<comment type="subcellular location">
    <subcellularLocation>
        <location evidence="1">Golgi apparatus membrane</location>
        <topology evidence="1">Single-pass type II membrane protein</topology>
    </subcellularLocation>
</comment>
<dbReference type="Pfam" id="PF11051">
    <property type="entry name" value="Mannosyl_trans3"/>
    <property type="match status" value="2"/>
</dbReference>
<comment type="pathway">
    <text evidence="2">Protein modification; protein glycosylation.</text>
</comment>
<dbReference type="GO" id="GO:0046354">
    <property type="term" value="P:mannan biosynthetic process"/>
    <property type="evidence" value="ECO:0007669"/>
    <property type="project" value="TreeGrafter"/>
</dbReference>
<name>A0A8E2E4A8_9PEZI</name>
<evidence type="ECO:0000256" key="5">
    <source>
        <dbReference type="ARBA" id="ARBA00022692"/>
    </source>
</evidence>
<dbReference type="EMBL" id="KV745161">
    <property type="protein sequence ID" value="OCK77018.1"/>
    <property type="molecule type" value="Genomic_DNA"/>
</dbReference>
<proteinExistence type="inferred from homology"/>
<keyword evidence="4 12" id="KW-0808">Transferase</keyword>
<keyword evidence="9 11" id="KW-0472">Membrane</keyword>
<evidence type="ECO:0000256" key="7">
    <source>
        <dbReference type="ARBA" id="ARBA00022989"/>
    </source>
</evidence>
<evidence type="ECO:0000256" key="11">
    <source>
        <dbReference type="SAM" id="Phobius"/>
    </source>
</evidence>
<evidence type="ECO:0000256" key="8">
    <source>
        <dbReference type="ARBA" id="ARBA00023034"/>
    </source>
</evidence>
<evidence type="ECO:0000256" key="10">
    <source>
        <dbReference type="SAM" id="MobiDB-lite"/>
    </source>
</evidence>
<evidence type="ECO:0000256" key="3">
    <source>
        <dbReference type="ARBA" id="ARBA00009105"/>
    </source>
</evidence>
<dbReference type="InterPro" id="IPR029044">
    <property type="entry name" value="Nucleotide-diphossugar_trans"/>
</dbReference>
<feature type="transmembrane region" description="Helical" evidence="11">
    <location>
        <begin position="12"/>
        <end position="30"/>
    </location>
</feature>
<evidence type="ECO:0000256" key="2">
    <source>
        <dbReference type="ARBA" id="ARBA00004922"/>
    </source>
</evidence>
<keyword evidence="7 11" id="KW-1133">Transmembrane helix</keyword>
<protein>
    <submittedName>
        <fullName evidence="12">Glycosyltransferase family 71 protein</fullName>
    </submittedName>
</protein>
<keyword evidence="13" id="KW-1185">Reference proteome</keyword>